<dbReference type="SUPFAM" id="SSF52047">
    <property type="entry name" value="RNI-like"/>
    <property type="match status" value="1"/>
</dbReference>
<dbReference type="OrthoDB" id="2853207at2759"/>
<sequence length="451" mass="51167">MPDEILTEIFLFTTVPSNGEPDPFNAELASKIPIHSLQVMGSPFPLSQVCRLWRAIVLGTKAMWRSIAIYGPNTSHLRRVELWMERVRDHNLDVGLYIYDGPRLLTTNHEAIEAVVELLCRRITTWQTLELHTGKYVTDILVNRLKESVTSSALRKVTLKTKMAGPRADFIWKFLHDIRSLETLVWKGPHIYQATAVPTNTRIRALELASFDGPERQDFVIPSFFADTLSAYPNLEELRIEVRFPWNMISAIKNHAFNPIVLPKVRRLTLNVGSCLSHLSKQLSAPALHTLDVTTTSDDSKNVEQFLSRSGCTLKQLTVRSTRFDKWFELDAIQSVEALNLYERADFNLDDLVRFLSCPPAAGKRMGSLQHYFPNLRSLTIVGHNRTRSFDAKALLLMLDRRFGMVPLGLEPKAKLSKAVISVPEMTDVLPSYKQTINDKPNLQLTFTVSG</sequence>
<proteinExistence type="predicted"/>
<name>A0A409VZZ0_9AGAR</name>
<dbReference type="InterPro" id="IPR032675">
    <property type="entry name" value="LRR_dom_sf"/>
</dbReference>
<organism evidence="1 2">
    <name type="scientific">Gymnopilus dilepis</name>
    <dbReference type="NCBI Taxonomy" id="231916"/>
    <lineage>
        <taxon>Eukaryota</taxon>
        <taxon>Fungi</taxon>
        <taxon>Dikarya</taxon>
        <taxon>Basidiomycota</taxon>
        <taxon>Agaricomycotina</taxon>
        <taxon>Agaricomycetes</taxon>
        <taxon>Agaricomycetidae</taxon>
        <taxon>Agaricales</taxon>
        <taxon>Agaricineae</taxon>
        <taxon>Hymenogastraceae</taxon>
        <taxon>Gymnopilus</taxon>
    </lineage>
</organism>
<protein>
    <submittedName>
        <fullName evidence="1">Uncharacterized protein</fullName>
    </submittedName>
</protein>
<evidence type="ECO:0000313" key="1">
    <source>
        <dbReference type="EMBL" id="PPQ71836.1"/>
    </source>
</evidence>
<dbReference type="AlphaFoldDB" id="A0A409VZZ0"/>
<dbReference type="InParanoid" id="A0A409VZZ0"/>
<keyword evidence="2" id="KW-1185">Reference proteome</keyword>
<comment type="caution">
    <text evidence="1">The sequence shown here is derived from an EMBL/GenBank/DDBJ whole genome shotgun (WGS) entry which is preliminary data.</text>
</comment>
<dbReference type="Gene3D" id="3.80.10.10">
    <property type="entry name" value="Ribonuclease Inhibitor"/>
    <property type="match status" value="1"/>
</dbReference>
<evidence type="ECO:0000313" key="2">
    <source>
        <dbReference type="Proteomes" id="UP000284706"/>
    </source>
</evidence>
<accession>A0A409VZZ0</accession>
<dbReference type="Proteomes" id="UP000284706">
    <property type="component" value="Unassembled WGS sequence"/>
</dbReference>
<dbReference type="EMBL" id="NHYE01005485">
    <property type="protein sequence ID" value="PPQ71836.1"/>
    <property type="molecule type" value="Genomic_DNA"/>
</dbReference>
<gene>
    <name evidence="1" type="ORF">CVT26_007047</name>
</gene>
<reference evidence="1 2" key="1">
    <citation type="journal article" date="2018" name="Evol. Lett.">
        <title>Horizontal gene cluster transfer increased hallucinogenic mushroom diversity.</title>
        <authorList>
            <person name="Reynolds H.T."/>
            <person name="Vijayakumar V."/>
            <person name="Gluck-Thaler E."/>
            <person name="Korotkin H.B."/>
            <person name="Matheny P.B."/>
            <person name="Slot J.C."/>
        </authorList>
    </citation>
    <scope>NUCLEOTIDE SEQUENCE [LARGE SCALE GENOMIC DNA]</scope>
    <source>
        <strain evidence="1 2">SRW20</strain>
    </source>
</reference>